<keyword evidence="9" id="KW-1185">Reference proteome</keyword>
<feature type="compositionally biased region" description="Low complexity" evidence="5">
    <location>
        <begin position="14"/>
        <end position="29"/>
    </location>
</feature>
<gene>
    <name evidence="8" type="ORF">OGAPHI_005846</name>
</gene>
<dbReference type="InterPro" id="IPR057974">
    <property type="entry name" value="NUA/TPR/MLP1-2-like_dom"/>
</dbReference>
<feature type="region of interest" description="Disordered" evidence="5">
    <location>
        <begin position="1"/>
        <end position="49"/>
    </location>
</feature>
<dbReference type="Proteomes" id="UP000769157">
    <property type="component" value="Unassembled WGS sequence"/>
</dbReference>
<evidence type="ECO:0000313" key="8">
    <source>
        <dbReference type="EMBL" id="KAH3662594.1"/>
    </source>
</evidence>
<comment type="subcellular location">
    <subcellularLocation>
        <location evidence="1">Nucleus</location>
    </subcellularLocation>
</comment>
<evidence type="ECO:0000256" key="5">
    <source>
        <dbReference type="SAM" id="MobiDB-lite"/>
    </source>
</evidence>
<dbReference type="GO" id="GO:0017056">
    <property type="term" value="F:structural constituent of nuclear pore"/>
    <property type="evidence" value="ECO:0007669"/>
    <property type="project" value="TreeGrafter"/>
</dbReference>
<dbReference type="Pfam" id="PF25785">
    <property type="entry name" value="TPR"/>
    <property type="match status" value="1"/>
</dbReference>
<proteinExistence type="predicted"/>
<evidence type="ECO:0000256" key="4">
    <source>
        <dbReference type="SAM" id="Coils"/>
    </source>
</evidence>
<evidence type="ECO:0000259" key="7">
    <source>
        <dbReference type="Pfam" id="PF25785"/>
    </source>
</evidence>
<keyword evidence="3" id="KW-0539">Nucleus</keyword>
<sequence length="799" mass="90720">MESGLVRVDLPRQTPVTPATSSAPSAHGSGAAGQGCYPPDRKEPAGKPAQADVDIVCSFFQLDQQFFSQPEVVEKLLAKVNEFQELGASKQVLELDYEQFRHSVSKKIEKLTQDTDTKTKEAEELRKQLEVVQQEQSQTDEADKEKDQKLAELESRVAQETENKATAYQLLDKKQQEVVELGQEIGRLSQVNKTLRDQVFEAESAKETALSDSLKAKFETTRLEQELQLTKQTSSWFEAELKRKADELARLREESRIEKTALQSGLENLKQEHSVAKSSVQSLSDSLKEISVKHNRTLVEVKKLTDKLASQQQEFAEEMASKDRLNKLLEKSAADRKQRIEELETLYSELCEKVASEEADYKHQFETLQGQLTAKDLELREMETTVANYTDLDTTNVLGDLGRGNNITLTPSSQKVIKSMGDNYSVTELISETNRLRKEVSKEKRLRTRVETELSTIFKELEARLPLLQSYKDKCEDFEARQTQLSAIVDSMKKENSVLVGQNDALRKKQDETLLQVRELSQYNTDLKRQVGVLLAQVTLRGMGDDPLTKAEKAQLGDLVEHPEQTDTAKLISERLSTFKDIPELLEKNKQLLAVSRKLGNELENGENDTHDEENEALEKASQAILKLQEQLQQTETRLEAVTNSRDMLQKLVEGRETEHNTSSVDVTRLQTLAEEQQKQMESLKQEFGVTIENLNIQVRDLTAEKLQLSLDWSRSKSSYELLEEQNKSAAYLHEITKAEVKELKRNSASLQENLTKLEARIQELTEELLSSRSSQSGLEARVKALTAEKSLWQNMESR</sequence>
<dbReference type="OrthoDB" id="343070at2759"/>
<accession>A0A9P8P0T6</accession>
<feature type="coiled-coil region" evidence="4">
    <location>
        <begin position="108"/>
        <end position="191"/>
    </location>
</feature>
<feature type="non-terminal residue" evidence="8">
    <location>
        <position position="1"/>
    </location>
</feature>
<name>A0A9P8P0T6_9ASCO</name>
<comment type="caution">
    <text evidence="8">The sequence shown here is derived from an EMBL/GenBank/DDBJ whole genome shotgun (WGS) entry which is preliminary data.</text>
</comment>
<feature type="domain" description="NUA/TPR/MLP1-2-like" evidence="7">
    <location>
        <begin position="505"/>
        <end position="607"/>
    </location>
</feature>
<dbReference type="PANTHER" id="PTHR18898:SF2">
    <property type="entry name" value="NUCLEOPROTEIN TPR"/>
    <property type="match status" value="1"/>
</dbReference>
<reference evidence="8" key="1">
    <citation type="journal article" date="2021" name="Open Biol.">
        <title>Shared evolutionary footprints suggest mitochondrial oxidative damage underlies multiple complex I losses in fungi.</title>
        <authorList>
            <person name="Schikora-Tamarit M.A."/>
            <person name="Marcet-Houben M."/>
            <person name="Nosek J."/>
            <person name="Gabaldon T."/>
        </authorList>
    </citation>
    <scope>NUCLEOTIDE SEQUENCE</scope>
    <source>
        <strain evidence="8">CBS6075</strain>
    </source>
</reference>
<evidence type="ECO:0000256" key="3">
    <source>
        <dbReference type="ARBA" id="ARBA00023242"/>
    </source>
</evidence>
<dbReference type="GO" id="GO:0006406">
    <property type="term" value="P:mRNA export from nucleus"/>
    <property type="evidence" value="ECO:0007669"/>
    <property type="project" value="TreeGrafter"/>
</dbReference>
<organism evidence="8 9">
    <name type="scientific">Ogataea philodendri</name>
    <dbReference type="NCBI Taxonomy" id="1378263"/>
    <lineage>
        <taxon>Eukaryota</taxon>
        <taxon>Fungi</taxon>
        <taxon>Dikarya</taxon>
        <taxon>Ascomycota</taxon>
        <taxon>Saccharomycotina</taxon>
        <taxon>Pichiomycetes</taxon>
        <taxon>Pichiales</taxon>
        <taxon>Pichiaceae</taxon>
        <taxon>Ogataea</taxon>
    </lineage>
</organism>
<feature type="coiled-coil region" evidence="4">
    <location>
        <begin position="601"/>
        <end position="775"/>
    </location>
</feature>
<evidence type="ECO:0000313" key="9">
    <source>
        <dbReference type="Proteomes" id="UP000769157"/>
    </source>
</evidence>
<reference evidence="8" key="2">
    <citation type="submission" date="2021-01" db="EMBL/GenBank/DDBJ databases">
        <authorList>
            <person name="Schikora-Tamarit M.A."/>
        </authorList>
    </citation>
    <scope>NUCLEOTIDE SEQUENCE</scope>
    <source>
        <strain evidence="8">CBS6075</strain>
    </source>
</reference>
<dbReference type="GO" id="GO:0005643">
    <property type="term" value="C:nuclear pore"/>
    <property type="evidence" value="ECO:0007669"/>
    <property type="project" value="TreeGrafter"/>
</dbReference>
<dbReference type="GeneID" id="70237810"/>
<dbReference type="InterPro" id="IPR057577">
    <property type="entry name" value="Nucleoprot-TPR/MLP1_dom"/>
</dbReference>
<evidence type="ECO:0000259" key="6">
    <source>
        <dbReference type="Pfam" id="PF25481"/>
    </source>
</evidence>
<dbReference type="RefSeq" id="XP_046059683.1">
    <property type="nucleotide sequence ID" value="XM_046207071.1"/>
</dbReference>
<dbReference type="EMBL" id="JAEUBE010000378">
    <property type="protein sequence ID" value="KAH3662594.1"/>
    <property type="molecule type" value="Genomic_DNA"/>
</dbReference>
<dbReference type="AlphaFoldDB" id="A0A9P8P0T6"/>
<dbReference type="Pfam" id="PF25481">
    <property type="entry name" value="Nucleoprot-TPR"/>
    <property type="match status" value="1"/>
</dbReference>
<protein>
    <recommendedName>
        <fullName evidence="10">Nucleoprotein TPR</fullName>
    </recommendedName>
</protein>
<evidence type="ECO:0000256" key="2">
    <source>
        <dbReference type="ARBA" id="ARBA00023054"/>
    </source>
</evidence>
<evidence type="ECO:0000256" key="1">
    <source>
        <dbReference type="ARBA" id="ARBA00004123"/>
    </source>
</evidence>
<feature type="coiled-coil region" evidence="4">
    <location>
        <begin position="238"/>
        <end position="360"/>
    </location>
</feature>
<dbReference type="PANTHER" id="PTHR18898">
    <property type="entry name" value="NUCLEOPROTEIN TPR-RELATED"/>
    <property type="match status" value="1"/>
</dbReference>
<feature type="domain" description="Nucleoprotein TPR/MPL1" evidence="6">
    <location>
        <begin position="213"/>
        <end position="289"/>
    </location>
</feature>
<evidence type="ECO:0008006" key="10">
    <source>
        <dbReference type="Google" id="ProtNLM"/>
    </source>
</evidence>
<keyword evidence="2 4" id="KW-0175">Coiled coil</keyword>